<dbReference type="PANTHER" id="PTHR11005">
    <property type="entry name" value="LYSOSOMAL ACID LIPASE-RELATED"/>
    <property type="match status" value="1"/>
</dbReference>
<feature type="domain" description="Serine aminopeptidase S33" evidence="1">
    <location>
        <begin position="47"/>
        <end position="246"/>
    </location>
</feature>
<gene>
    <name evidence="2" type="ORF">ACFOW7_01815</name>
</gene>
<proteinExistence type="predicted"/>
<dbReference type="InterPro" id="IPR022742">
    <property type="entry name" value="Hydrolase_4"/>
</dbReference>
<organism evidence="2 3">
    <name type="scientific">Chitinimonas lacunae</name>
    <dbReference type="NCBI Taxonomy" id="1963018"/>
    <lineage>
        <taxon>Bacteria</taxon>
        <taxon>Pseudomonadati</taxon>
        <taxon>Pseudomonadota</taxon>
        <taxon>Betaproteobacteria</taxon>
        <taxon>Neisseriales</taxon>
        <taxon>Chitinibacteraceae</taxon>
        <taxon>Chitinimonas</taxon>
    </lineage>
</organism>
<comment type="caution">
    <text evidence="2">The sequence shown here is derived from an EMBL/GenBank/DDBJ whole genome shotgun (WGS) entry which is preliminary data.</text>
</comment>
<dbReference type="SUPFAM" id="SSF53474">
    <property type="entry name" value="alpha/beta-Hydrolases"/>
    <property type="match status" value="1"/>
</dbReference>
<keyword evidence="3" id="KW-1185">Reference proteome</keyword>
<dbReference type="RefSeq" id="WP_378160389.1">
    <property type="nucleotide sequence ID" value="NZ_JBHSBU010000001.1"/>
</dbReference>
<dbReference type="Proteomes" id="UP001595791">
    <property type="component" value="Unassembled WGS sequence"/>
</dbReference>
<evidence type="ECO:0000259" key="1">
    <source>
        <dbReference type="Pfam" id="PF12146"/>
    </source>
</evidence>
<dbReference type="InterPro" id="IPR029058">
    <property type="entry name" value="AB_hydrolase_fold"/>
</dbReference>
<keyword evidence="2" id="KW-0378">Hydrolase</keyword>
<reference evidence="3" key="1">
    <citation type="journal article" date="2019" name="Int. J. Syst. Evol. Microbiol.">
        <title>The Global Catalogue of Microorganisms (GCM) 10K type strain sequencing project: providing services to taxonomists for standard genome sequencing and annotation.</title>
        <authorList>
            <consortium name="The Broad Institute Genomics Platform"/>
            <consortium name="The Broad Institute Genome Sequencing Center for Infectious Disease"/>
            <person name="Wu L."/>
            <person name="Ma J."/>
        </authorList>
    </citation>
    <scope>NUCLEOTIDE SEQUENCE [LARGE SCALE GENOMIC DNA]</scope>
    <source>
        <strain evidence="3">LMG 29894</strain>
    </source>
</reference>
<evidence type="ECO:0000313" key="3">
    <source>
        <dbReference type="Proteomes" id="UP001595791"/>
    </source>
</evidence>
<accession>A0ABV8MLA8</accession>
<dbReference type="EMBL" id="JBHSBU010000001">
    <property type="protein sequence ID" value="MFC4158085.1"/>
    <property type="molecule type" value="Genomic_DNA"/>
</dbReference>
<evidence type="ECO:0000313" key="2">
    <source>
        <dbReference type="EMBL" id="MFC4158085.1"/>
    </source>
</evidence>
<dbReference type="Pfam" id="PF12146">
    <property type="entry name" value="Hydrolase_4"/>
    <property type="match status" value="1"/>
</dbReference>
<dbReference type="GO" id="GO:0016787">
    <property type="term" value="F:hydrolase activity"/>
    <property type="evidence" value="ECO:0007669"/>
    <property type="project" value="UniProtKB-KW"/>
</dbReference>
<sequence length="313" mass="35141">MVQTASLDEAVEQESLFIDVDGGDRLHLRRIRTGSAGPALLLIHGAISNGRVFYSERGRGLGPWLARRGYDVFVLDLRGRGRSEPSIDRRSAHGQTEAITIDLPAAFGLIETLRPAAPLGCVAHSWGGVYLSSCLARRPELARRVAASVYLGSKRSIRVRNWRRLLEIDLIWQRAASWIVRRHGYLDAARYRIGMEAETAKSLRQSQEWVRAKDWRDSDDGFDYAAALKQQCLPPTLYLAGRADPCRGHADDVARFIAESGPHLHRLQLLGRNEGLSRDYGHVDMLTSEAAEREVYPLIVQWLDDHLEQLTGK</sequence>
<dbReference type="Gene3D" id="3.40.50.1820">
    <property type="entry name" value="alpha/beta hydrolase"/>
    <property type="match status" value="2"/>
</dbReference>
<name>A0ABV8MLA8_9NEIS</name>
<protein>
    <submittedName>
        <fullName evidence="2">Alpha/beta fold hydrolase</fullName>
    </submittedName>
</protein>